<feature type="domain" description="GGDEF" evidence="2">
    <location>
        <begin position="454"/>
        <end position="605"/>
    </location>
</feature>
<feature type="domain" description="EAL" evidence="1">
    <location>
        <begin position="20"/>
        <end position="272"/>
    </location>
</feature>
<dbReference type="Pfam" id="PF00563">
    <property type="entry name" value="EAL"/>
    <property type="match status" value="1"/>
</dbReference>
<dbReference type="SUPFAM" id="SSF141868">
    <property type="entry name" value="EAL domain-like"/>
    <property type="match status" value="1"/>
</dbReference>
<dbReference type="PROSITE" id="PS50883">
    <property type="entry name" value="EAL"/>
    <property type="match status" value="1"/>
</dbReference>
<dbReference type="InterPro" id="IPR000160">
    <property type="entry name" value="GGDEF_dom"/>
</dbReference>
<dbReference type="Gene3D" id="3.20.20.450">
    <property type="entry name" value="EAL domain"/>
    <property type="match status" value="1"/>
</dbReference>
<protein>
    <submittedName>
        <fullName evidence="3">Diguanylate cyclase (GGDEF)-like protein</fullName>
    </submittedName>
</protein>
<evidence type="ECO:0000313" key="4">
    <source>
        <dbReference type="Proteomes" id="UP001180487"/>
    </source>
</evidence>
<dbReference type="Pfam" id="PF00990">
    <property type="entry name" value="GGDEF"/>
    <property type="match status" value="1"/>
</dbReference>
<proteinExistence type="predicted"/>
<organism evidence="3 4">
    <name type="scientific">Rhodoferax ferrireducens</name>
    <dbReference type="NCBI Taxonomy" id="192843"/>
    <lineage>
        <taxon>Bacteria</taxon>
        <taxon>Pseudomonadati</taxon>
        <taxon>Pseudomonadota</taxon>
        <taxon>Betaproteobacteria</taxon>
        <taxon>Burkholderiales</taxon>
        <taxon>Comamonadaceae</taxon>
        <taxon>Rhodoferax</taxon>
    </lineage>
</organism>
<reference evidence="3 4" key="1">
    <citation type="submission" date="2023-07" db="EMBL/GenBank/DDBJ databases">
        <title>Sorghum-associated microbial communities from plants grown in Nebraska, USA.</title>
        <authorList>
            <person name="Schachtman D."/>
        </authorList>
    </citation>
    <scope>NUCLEOTIDE SEQUENCE [LARGE SCALE GENOMIC DNA]</scope>
    <source>
        <strain evidence="3 4">BE313</strain>
    </source>
</reference>
<dbReference type="CDD" id="cd01948">
    <property type="entry name" value="EAL"/>
    <property type="match status" value="1"/>
</dbReference>
<comment type="caution">
    <text evidence="3">The sequence shown here is derived from an EMBL/GenBank/DDBJ whole genome shotgun (WGS) entry which is preliminary data.</text>
</comment>
<dbReference type="InterPro" id="IPR050706">
    <property type="entry name" value="Cyclic-di-GMP_PDE-like"/>
</dbReference>
<dbReference type="SMART" id="SM00267">
    <property type="entry name" value="GGDEF"/>
    <property type="match status" value="1"/>
</dbReference>
<dbReference type="EMBL" id="JAVDXT010000001">
    <property type="protein sequence ID" value="MDR7377004.1"/>
    <property type="molecule type" value="Genomic_DNA"/>
</dbReference>
<keyword evidence="4" id="KW-1185">Reference proteome</keyword>
<dbReference type="NCBIfam" id="TIGR00254">
    <property type="entry name" value="GGDEF"/>
    <property type="match status" value="1"/>
</dbReference>
<dbReference type="SUPFAM" id="SSF55073">
    <property type="entry name" value="Nucleotide cyclase"/>
    <property type="match status" value="1"/>
</dbReference>
<dbReference type="PANTHER" id="PTHR33121">
    <property type="entry name" value="CYCLIC DI-GMP PHOSPHODIESTERASE PDEF"/>
    <property type="match status" value="1"/>
</dbReference>
<evidence type="ECO:0000259" key="1">
    <source>
        <dbReference type="PROSITE" id="PS50883"/>
    </source>
</evidence>
<dbReference type="Proteomes" id="UP001180487">
    <property type="component" value="Unassembled WGS sequence"/>
</dbReference>
<dbReference type="InterPro" id="IPR035919">
    <property type="entry name" value="EAL_sf"/>
</dbReference>
<accession>A0ABU2C6P2</accession>
<dbReference type="CDD" id="cd04598">
    <property type="entry name" value="CBS_pair_GGDEF_EAL"/>
    <property type="match status" value="1"/>
</dbReference>
<dbReference type="SMART" id="SM00052">
    <property type="entry name" value="EAL"/>
    <property type="match status" value="1"/>
</dbReference>
<gene>
    <name evidence="3" type="ORF">J2X19_001662</name>
</gene>
<dbReference type="InterPro" id="IPR001633">
    <property type="entry name" value="EAL_dom"/>
</dbReference>
<dbReference type="InterPro" id="IPR029787">
    <property type="entry name" value="Nucleotide_cyclase"/>
</dbReference>
<dbReference type="InterPro" id="IPR043128">
    <property type="entry name" value="Rev_trsase/Diguanyl_cyclase"/>
</dbReference>
<evidence type="ECO:0000259" key="2">
    <source>
        <dbReference type="PROSITE" id="PS50887"/>
    </source>
</evidence>
<dbReference type="PROSITE" id="PS50887">
    <property type="entry name" value="GGDEF"/>
    <property type="match status" value="1"/>
</dbReference>
<evidence type="ECO:0000313" key="3">
    <source>
        <dbReference type="EMBL" id="MDR7377004.1"/>
    </source>
</evidence>
<sequence>MDAFAVDMPSLTRDYLPTSVRQGRGPLAELMRKNALYSVFQPIVDLRNGSVYAHEALVRGVEGTPLFGADALFQAARVEGLLFEFELYCIGVALEGWGRLQEPGRLFVNISADALVDVVQRQGCTKLVHLVRSFRVLPRMLVLELTEHERVNNMDQLIDVVREVRAAGLSLALDDFGDGRSSLRLWSQVKPEIVKIDKYFTKDISQHADNLQTLQALKQIATIFGTQLVAEGIETKDDLRVLRDLDLAYGQGYLLGRPELLPRVKVKELALEVLNDTLVSIFPASGRVSRSGVLRGLSVQQAPCAGIHTTNDQLSVLFLQHPELHAIAIVDQGRPLALVNRHEFMTHYATQYYREVHGRKPCLANANHAPRLVERDHNVDELVGILTSQDQRYLTEGFIVTENGRHIGLGTGDQLVRSVTEVRLEAARHANPLTFLPGNIPISQHIERLMDAGADFVACYADLNHFKPFNDHYGYWRGDEMIRLVAKLALAHCDAKRDFVGHVGGDDFIFLFQSSDWAQHCEAIVQEFSERALTLFDDAARLAGGIQAEDRQGAQRFFPFTTLSIGAVRIQRGQYGHAEEVANAAALAKHDAKVHGAGLFVRGAADILPV</sequence>
<dbReference type="Gene3D" id="3.30.70.270">
    <property type="match status" value="1"/>
</dbReference>
<name>A0ABU2C6P2_9BURK</name>
<dbReference type="PANTHER" id="PTHR33121:SF76">
    <property type="entry name" value="SIGNALING PROTEIN"/>
    <property type="match status" value="1"/>
</dbReference>